<feature type="signal peptide" evidence="8">
    <location>
        <begin position="1"/>
        <end position="21"/>
    </location>
</feature>
<keyword evidence="5 7" id="KW-0697">Rotamase</keyword>
<evidence type="ECO:0000313" key="10">
    <source>
        <dbReference type="EMBL" id="OXE45809.1"/>
    </source>
</evidence>
<comment type="similarity">
    <text evidence="2">Belongs to the PpiC/parvulin rotamase family.</text>
</comment>
<reference evidence="11" key="1">
    <citation type="submission" date="2017-05" db="EMBL/GenBank/DDBJ databases">
        <title>Improved OligoMM genomes.</title>
        <authorList>
            <person name="Garzetti D."/>
        </authorList>
    </citation>
    <scope>NUCLEOTIDE SEQUENCE [LARGE SCALE GENOMIC DNA]</scope>
    <source>
        <strain evidence="11">YL45</strain>
    </source>
</reference>
<comment type="caution">
    <text evidence="10">The sequence shown here is derived from an EMBL/GenBank/DDBJ whole genome shotgun (WGS) entry which is preliminary data.</text>
</comment>
<keyword evidence="6 7" id="KW-0413">Isomerase</keyword>
<dbReference type="Proteomes" id="UP000214610">
    <property type="component" value="Unassembled WGS sequence"/>
</dbReference>
<protein>
    <recommendedName>
        <fullName evidence="3">peptidylprolyl isomerase</fullName>
        <ecNumber evidence="3">5.2.1.8</ecNumber>
    </recommendedName>
</protein>
<gene>
    <name evidence="10" type="ORF">ADH67_10330</name>
</gene>
<dbReference type="InterPro" id="IPR000297">
    <property type="entry name" value="PPIase_PpiC"/>
</dbReference>
<keyword evidence="11" id="KW-1185">Reference proteome</keyword>
<dbReference type="InterPro" id="IPR027304">
    <property type="entry name" value="Trigger_fact/SurA_dom_sf"/>
</dbReference>
<dbReference type="SUPFAM" id="SSF109998">
    <property type="entry name" value="Triger factor/SurA peptide-binding domain-like"/>
    <property type="match status" value="1"/>
</dbReference>
<evidence type="ECO:0000313" key="11">
    <source>
        <dbReference type="Proteomes" id="UP000214610"/>
    </source>
</evidence>
<dbReference type="AlphaFoldDB" id="A0A227KGM4"/>
<evidence type="ECO:0000256" key="6">
    <source>
        <dbReference type="ARBA" id="ARBA00023235"/>
    </source>
</evidence>
<evidence type="ECO:0000256" key="4">
    <source>
        <dbReference type="ARBA" id="ARBA00022729"/>
    </source>
</evidence>
<feature type="domain" description="PpiC" evidence="9">
    <location>
        <begin position="126"/>
        <end position="218"/>
    </location>
</feature>
<evidence type="ECO:0000259" key="9">
    <source>
        <dbReference type="PROSITE" id="PS50198"/>
    </source>
</evidence>
<dbReference type="SUPFAM" id="SSF54534">
    <property type="entry name" value="FKBP-like"/>
    <property type="match status" value="1"/>
</dbReference>
<dbReference type="PANTHER" id="PTHR47245">
    <property type="entry name" value="PEPTIDYLPROLYL ISOMERASE"/>
    <property type="match status" value="1"/>
</dbReference>
<evidence type="ECO:0000256" key="7">
    <source>
        <dbReference type="PROSITE-ProRule" id="PRU00278"/>
    </source>
</evidence>
<organism evidence="10 11">
    <name type="scientific">Turicimonas muris</name>
    <dbReference type="NCBI Taxonomy" id="1796652"/>
    <lineage>
        <taxon>Bacteria</taxon>
        <taxon>Pseudomonadati</taxon>
        <taxon>Pseudomonadota</taxon>
        <taxon>Betaproteobacteria</taxon>
        <taxon>Burkholderiales</taxon>
        <taxon>Sutterellaceae</taxon>
        <taxon>Turicimonas</taxon>
    </lineage>
</organism>
<dbReference type="EC" id="5.2.1.8" evidence="3"/>
<proteinExistence type="inferred from homology"/>
<dbReference type="EMBL" id="NHMP01000007">
    <property type="protein sequence ID" value="OXE45809.1"/>
    <property type="molecule type" value="Genomic_DNA"/>
</dbReference>
<sequence length="264" mass="28863">MKKTLLAIALASLGSVTLAQTAFSVNGQTVSAKTQKDLMGQIAARGVTDVKQQEALAKNLIIEQLVIAQEAKKQKIDQLPQVKEEIEALKQRVYVNQLIKKNLGDKEPTAAQITELYKKAQDAYDPHEVKISHILVKEESKARDLIKQIQGGADFAALAKENSLDAGTKEAGGALPMVNIRHFQIPGLGEAAASLTKGQLLTIPFKSTAGYHIVRLDDKREVPFPTEAELKPQLVNLWKQQAAQNYLVSLVKNAKIEQVKAKGK</sequence>
<evidence type="ECO:0000256" key="1">
    <source>
        <dbReference type="ARBA" id="ARBA00000971"/>
    </source>
</evidence>
<dbReference type="GO" id="GO:0003755">
    <property type="term" value="F:peptidyl-prolyl cis-trans isomerase activity"/>
    <property type="evidence" value="ECO:0007669"/>
    <property type="project" value="UniProtKB-KW"/>
</dbReference>
<keyword evidence="4 8" id="KW-0732">Signal</keyword>
<comment type="catalytic activity">
    <reaction evidence="1">
        <text>[protein]-peptidylproline (omega=180) = [protein]-peptidylproline (omega=0)</text>
        <dbReference type="Rhea" id="RHEA:16237"/>
        <dbReference type="Rhea" id="RHEA-COMP:10747"/>
        <dbReference type="Rhea" id="RHEA-COMP:10748"/>
        <dbReference type="ChEBI" id="CHEBI:83833"/>
        <dbReference type="ChEBI" id="CHEBI:83834"/>
        <dbReference type="EC" id="5.2.1.8"/>
    </reaction>
</comment>
<dbReference type="RefSeq" id="WP_066592719.1">
    <property type="nucleotide sequence ID" value="NZ_CAJTBZ010000015.1"/>
</dbReference>
<evidence type="ECO:0000256" key="8">
    <source>
        <dbReference type="SAM" id="SignalP"/>
    </source>
</evidence>
<dbReference type="GeneID" id="78361407"/>
<name>A0A227KGM4_9BURK</name>
<dbReference type="InterPro" id="IPR050245">
    <property type="entry name" value="PrsA_foldase"/>
</dbReference>
<evidence type="ECO:0000256" key="5">
    <source>
        <dbReference type="ARBA" id="ARBA00023110"/>
    </source>
</evidence>
<dbReference type="Gene3D" id="3.10.50.40">
    <property type="match status" value="1"/>
</dbReference>
<dbReference type="PANTHER" id="PTHR47245:SF1">
    <property type="entry name" value="FOLDASE PROTEIN PRSA"/>
    <property type="match status" value="1"/>
</dbReference>
<dbReference type="PROSITE" id="PS50198">
    <property type="entry name" value="PPIC_PPIASE_2"/>
    <property type="match status" value="1"/>
</dbReference>
<accession>A0A227KGM4</accession>
<dbReference type="Pfam" id="PF00639">
    <property type="entry name" value="Rotamase"/>
    <property type="match status" value="1"/>
</dbReference>
<evidence type="ECO:0000256" key="2">
    <source>
        <dbReference type="ARBA" id="ARBA00007656"/>
    </source>
</evidence>
<evidence type="ECO:0000256" key="3">
    <source>
        <dbReference type="ARBA" id="ARBA00013194"/>
    </source>
</evidence>
<feature type="chain" id="PRO_5011301308" description="peptidylprolyl isomerase" evidence="8">
    <location>
        <begin position="22"/>
        <end position="264"/>
    </location>
</feature>
<dbReference type="InterPro" id="IPR046357">
    <property type="entry name" value="PPIase_dom_sf"/>
</dbReference>